<reference evidence="2" key="1">
    <citation type="submission" date="2017-07" db="EMBL/GenBank/DDBJ databases">
        <title>Taro Niue Genome Assembly and Annotation.</title>
        <authorList>
            <person name="Atibalentja N."/>
            <person name="Keating K."/>
            <person name="Fields C.J."/>
        </authorList>
    </citation>
    <scope>NUCLEOTIDE SEQUENCE</scope>
    <source>
        <strain evidence="2">Niue_2</strain>
        <tissue evidence="2">Leaf</tissue>
    </source>
</reference>
<feature type="domain" description="RNase H type-1" evidence="1">
    <location>
        <begin position="170"/>
        <end position="248"/>
    </location>
</feature>
<proteinExistence type="predicted"/>
<dbReference type="InterPro" id="IPR044730">
    <property type="entry name" value="RNase_H-like_dom_plant"/>
</dbReference>
<dbReference type="EMBL" id="NMUH01003924">
    <property type="protein sequence ID" value="MQM07655.1"/>
    <property type="molecule type" value="Genomic_DNA"/>
</dbReference>
<dbReference type="AlphaFoldDB" id="A0A843WT76"/>
<dbReference type="GO" id="GO:0004523">
    <property type="term" value="F:RNA-DNA hybrid ribonuclease activity"/>
    <property type="evidence" value="ECO:0007669"/>
    <property type="project" value="InterPro"/>
</dbReference>
<dbReference type="Pfam" id="PF13456">
    <property type="entry name" value="RVT_3"/>
    <property type="match status" value="1"/>
</dbReference>
<dbReference type="InterPro" id="IPR012337">
    <property type="entry name" value="RNaseH-like_sf"/>
</dbReference>
<accession>A0A843WT76</accession>
<dbReference type="Gene3D" id="3.30.420.10">
    <property type="entry name" value="Ribonuclease H-like superfamily/Ribonuclease H"/>
    <property type="match status" value="1"/>
</dbReference>
<evidence type="ECO:0000313" key="2">
    <source>
        <dbReference type="EMBL" id="MQM07655.1"/>
    </source>
</evidence>
<dbReference type="InterPro" id="IPR002156">
    <property type="entry name" value="RNaseH_domain"/>
</dbReference>
<name>A0A843WT76_COLES</name>
<dbReference type="InterPro" id="IPR052929">
    <property type="entry name" value="RNase_H-like_EbsB-rel"/>
</dbReference>
<comment type="caution">
    <text evidence="2">The sequence shown here is derived from an EMBL/GenBank/DDBJ whole genome shotgun (WGS) entry which is preliminary data.</text>
</comment>
<dbReference type="CDD" id="cd06222">
    <property type="entry name" value="RNase_H_like"/>
    <property type="match status" value="1"/>
</dbReference>
<evidence type="ECO:0000313" key="3">
    <source>
        <dbReference type="Proteomes" id="UP000652761"/>
    </source>
</evidence>
<dbReference type="OrthoDB" id="1733298at2759"/>
<dbReference type="PANTHER" id="PTHR47074">
    <property type="entry name" value="BNAC02G40300D PROTEIN"/>
    <property type="match status" value="1"/>
</dbReference>
<dbReference type="InterPro" id="IPR036397">
    <property type="entry name" value="RNaseH_sf"/>
</dbReference>
<dbReference type="PANTHER" id="PTHR47074:SF67">
    <property type="entry name" value="RNASE H TYPE-1 DOMAIN-CONTAINING PROTEIN"/>
    <property type="match status" value="1"/>
</dbReference>
<dbReference type="GO" id="GO:0003676">
    <property type="term" value="F:nucleic acid binding"/>
    <property type="evidence" value="ECO:0007669"/>
    <property type="project" value="InterPro"/>
</dbReference>
<organism evidence="2 3">
    <name type="scientific">Colocasia esculenta</name>
    <name type="common">Wild taro</name>
    <name type="synonym">Arum esculentum</name>
    <dbReference type="NCBI Taxonomy" id="4460"/>
    <lineage>
        <taxon>Eukaryota</taxon>
        <taxon>Viridiplantae</taxon>
        <taxon>Streptophyta</taxon>
        <taxon>Embryophyta</taxon>
        <taxon>Tracheophyta</taxon>
        <taxon>Spermatophyta</taxon>
        <taxon>Magnoliopsida</taxon>
        <taxon>Liliopsida</taxon>
        <taxon>Araceae</taxon>
        <taxon>Aroideae</taxon>
        <taxon>Colocasieae</taxon>
        <taxon>Colocasia</taxon>
    </lineage>
</organism>
<sequence length="252" mass="28485">MIASDRKLWQQAVQLIHSNHRIIPSKDRSEASFWLDTWTGTAPLKTYLTEDFSNKAATTVKDGLLSFLSYQVQSNTERQIAHCTFMSVVWEIWCSRNQARFREEKKSAKHIVNRTMLSVRAMCTSFKLHQLSQPWLRALRQNGYTHEHSKITAPTVVKWKHPPTGRLKLNIDGAFKSVTGEAGGGGILRDHEGTCVYAFAMNYQGAISALDAEARALRDGLTKCCNQGFLNIMVETDSQILKKIVTGQMIRP</sequence>
<dbReference type="SUPFAM" id="SSF53098">
    <property type="entry name" value="Ribonuclease H-like"/>
    <property type="match status" value="1"/>
</dbReference>
<protein>
    <recommendedName>
        <fullName evidence="1">RNase H type-1 domain-containing protein</fullName>
    </recommendedName>
</protein>
<keyword evidence="3" id="KW-1185">Reference proteome</keyword>
<dbReference type="Proteomes" id="UP000652761">
    <property type="component" value="Unassembled WGS sequence"/>
</dbReference>
<gene>
    <name evidence="2" type="ORF">Taro_040496</name>
</gene>
<evidence type="ECO:0000259" key="1">
    <source>
        <dbReference type="Pfam" id="PF13456"/>
    </source>
</evidence>